<dbReference type="InterPro" id="IPR019734">
    <property type="entry name" value="TPR_rpt"/>
</dbReference>
<sequence>MRLPAPHFHSAVTASLVIWLAGAGFVQAQSPEPMVPAVPAIPKNLPDPPSSDLMPDLPFPGPEGEGEGEAVTPEPEPAAPTEPTAEARVRDAEDLDMLFAELAQEGGEGWARAESDILRVWSRSGSAAMDLLYKRGEAALDAGDLPTAIGHLTALTDHAPDFASGWHLRAVAFYLDGDFGPAMADLARALQLEPRYFPALTQLAVMLEEVGEDQRALEAYRASLKIHPHQQDAQDGVTRLQQKTQGTDA</sequence>
<evidence type="ECO:0000313" key="4">
    <source>
        <dbReference type="Proteomes" id="UP000316225"/>
    </source>
</evidence>
<keyword evidence="1" id="KW-0802">TPR repeat</keyword>
<dbReference type="SUPFAM" id="SSF48452">
    <property type="entry name" value="TPR-like"/>
    <property type="match status" value="1"/>
</dbReference>
<reference evidence="3 4" key="1">
    <citation type="journal article" date="2015" name="Stand. Genomic Sci.">
        <title>Genomic Encyclopedia of Bacterial and Archaeal Type Strains, Phase III: the genomes of soil and plant-associated and newly described type strains.</title>
        <authorList>
            <person name="Whitman W.B."/>
            <person name="Woyke T."/>
            <person name="Klenk H.P."/>
            <person name="Zhou Y."/>
            <person name="Lilburn T.G."/>
            <person name="Beck B.J."/>
            <person name="De Vos P."/>
            <person name="Vandamme P."/>
            <person name="Eisen J.A."/>
            <person name="Garrity G."/>
            <person name="Hugenholtz P."/>
            <person name="Kyrpides N.C."/>
        </authorList>
    </citation>
    <scope>NUCLEOTIDE SEQUENCE [LARGE SCALE GENOMIC DNA]</scope>
    <source>
        <strain evidence="3 4">CGMCC 1.5364</strain>
    </source>
</reference>
<evidence type="ECO:0000313" key="3">
    <source>
        <dbReference type="EMBL" id="TWI36766.1"/>
    </source>
</evidence>
<evidence type="ECO:0000256" key="1">
    <source>
        <dbReference type="PROSITE-ProRule" id="PRU00339"/>
    </source>
</evidence>
<proteinExistence type="predicted"/>
<feature type="region of interest" description="Disordered" evidence="2">
    <location>
        <begin position="228"/>
        <end position="249"/>
    </location>
</feature>
<keyword evidence="4" id="KW-1185">Reference proteome</keyword>
<dbReference type="InterPro" id="IPR011990">
    <property type="entry name" value="TPR-like_helical_dom_sf"/>
</dbReference>
<protein>
    <submittedName>
        <fullName evidence="3">Tetratricopeptide repeat-containing protein</fullName>
    </submittedName>
</protein>
<feature type="region of interest" description="Disordered" evidence="2">
    <location>
        <begin position="41"/>
        <end position="84"/>
    </location>
</feature>
<dbReference type="EMBL" id="VLKU01000002">
    <property type="protein sequence ID" value="TWI36766.1"/>
    <property type="molecule type" value="Genomic_DNA"/>
</dbReference>
<name>A0A562NYG0_9RHOB</name>
<dbReference type="PROSITE" id="PS50005">
    <property type="entry name" value="TPR"/>
    <property type="match status" value="2"/>
</dbReference>
<gene>
    <name evidence="3" type="ORF">IQ24_00549</name>
</gene>
<dbReference type="Gene3D" id="1.25.40.10">
    <property type="entry name" value="Tetratricopeptide repeat domain"/>
    <property type="match status" value="1"/>
</dbReference>
<feature type="repeat" description="TPR" evidence="1">
    <location>
        <begin position="197"/>
        <end position="230"/>
    </location>
</feature>
<evidence type="ECO:0000256" key="2">
    <source>
        <dbReference type="SAM" id="MobiDB-lite"/>
    </source>
</evidence>
<organism evidence="3 4">
    <name type="scientific">Paracoccus sulfuroxidans</name>
    <dbReference type="NCBI Taxonomy" id="384678"/>
    <lineage>
        <taxon>Bacteria</taxon>
        <taxon>Pseudomonadati</taxon>
        <taxon>Pseudomonadota</taxon>
        <taxon>Alphaproteobacteria</taxon>
        <taxon>Rhodobacterales</taxon>
        <taxon>Paracoccaceae</taxon>
        <taxon>Paracoccus</taxon>
    </lineage>
</organism>
<comment type="caution">
    <text evidence="3">The sequence shown here is derived from an EMBL/GenBank/DDBJ whole genome shotgun (WGS) entry which is preliminary data.</text>
</comment>
<dbReference type="SMART" id="SM00028">
    <property type="entry name" value="TPR"/>
    <property type="match status" value="3"/>
</dbReference>
<feature type="repeat" description="TPR" evidence="1">
    <location>
        <begin position="163"/>
        <end position="196"/>
    </location>
</feature>
<dbReference type="Proteomes" id="UP000316225">
    <property type="component" value="Unassembled WGS sequence"/>
</dbReference>
<feature type="compositionally biased region" description="Polar residues" evidence="2">
    <location>
        <begin position="239"/>
        <end position="249"/>
    </location>
</feature>
<accession>A0A562NYG0</accession>
<dbReference type="AlphaFoldDB" id="A0A562NYG0"/>